<proteinExistence type="predicted"/>
<sequence length="108" mass="12208">MIWVGGRRYRTVNFVSASDIPRDPRRGIRNERAGRRDAARDWPARAFYAIRIPNDDRIGPDYQVARVLGAAVHQRLNGRERGPLRTPLVIGDVSGLPSSPGNRYPARF</sequence>
<dbReference type="AlphaFoldDB" id="A0A834M1Z6"/>
<reference evidence="1" key="1">
    <citation type="submission" date="2020-08" db="EMBL/GenBank/DDBJ databases">
        <title>Genome sequencing and assembly of the red palm weevil Rhynchophorus ferrugineus.</title>
        <authorList>
            <person name="Dias G.B."/>
            <person name="Bergman C.M."/>
            <person name="Manee M."/>
        </authorList>
    </citation>
    <scope>NUCLEOTIDE SEQUENCE</scope>
    <source>
        <strain evidence="1">AA-2017</strain>
        <tissue evidence="1">Whole larva</tissue>
    </source>
</reference>
<evidence type="ECO:0000313" key="1">
    <source>
        <dbReference type="EMBL" id="KAF7264616.1"/>
    </source>
</evidence>
<comment type="caution">
    <text evidence="1">The sequence shown here is derived from an EMBL/GenBank/DDBJ whole genome shotgun (WGS) entry which is preliminary data.</text>
</comment>
<accession>A0A834M1Z6</accession>
<name>A0A834M1Z6_RHYFE</name>
<gene>
    <name evidence="1" type="ORF">GWI33_022954</name>
</gene>
<dbReference type="EMBL" id="JAACXV010016524">
    <property type="protein sequence ID" value="KAF7264616.1"/>
    <property type="molecule type" value="Genomic_DNA"/>
</dbReference>
<organism evidence="1 2">
    <name type="scientific">Rhynchophorus ferrugineus</name>
    <name type="common">Red palm weevil</name>
    <name type="synonym">Curculio ferrugineus</name>
    <dbReference type="NCBI Taxonomy" id="354439"/>
    <lineage>
        <taxon>Eukaryota</taxon>
        <taxon>Metazoa</taxon>
        <taxon>Ecdysozoa</taxon>
        <taxon>Arthropoda</taxon>
        <taxon>Hexapoda</taxon>
        <taxon>Insecta</taxon>
        <taxon>Pterygota</taxon>
        <taxon>Neoptera</taxon>
        <taxon>Endopterygota</taxon>
        <taxon>Coleoptera</taxon>
        <taxon>Polyphaga</taxon>
        <taxon>Cucujiformia</taxon>
        <taxon>Curculionidae</taxon>
        <taxon>Dryophthorinae</taxon>
        <taxon>Rhynchophorus</taxon>
    </lineage>
</organism>
<dbReference type="Proteomes" id="UP000625711">
    <property type="component" value="Unassembled WGS sequence"/>
</dbReference>
<protein>
    <submittedName>
        <fullName evidence="1">Uncharacterized protein</fullName>
    </submittedName>
</protein>
<keyword evidence="2" id="KW-1185">Reference proteome</keyword>
<evidence type="ECO:0000313" key="2">
    <source>
        <dbReference type="Proteomes" id="UP000625711"/>
    </source>
</evidence>